<organism evidence="2">
    <name type="scientific">hydrothermal vent metagenome</name>
    <dbReference type="NCBI Taxonomy" id="652676"/>
    <lineage>
        <taxon>unclassified sequences</taxon>
        <taxon>metagenomes</taxon>
        <taxon>ecological metagenomes</taxon>
    </lineage>
</organism>
<name>A0A3B0WQ02_9ZZZZ</name>
<reference evidence="2" key="1">
    <citation type="submission" date="2018-06" db="EMBL/GenBank/DDBJ databases">
        <authorList>
            <person name="Zhirakovskaya E."/>
        </authorList>
    </citation>
    <scope>NUCLEOTIDE SEQUENCE</scope>
</reference>
<feature type="domain" description="Ice-binding protein C-terminal" evidence="1">
    <location>
        <begin position="165"/>
        <end position="186"/>
    </location>
</feature>
<evidence type="ECO:0000313" key="2">
    <source>
        <dbReference type="EMBL" id="VAW54700.1"/>
    </source>
</evidence>
<dbReference type="InterPro" id="IPR013424">
    <property type="entry name" value="Ice-binding_C"/>
</dbReference>
<dbReference type="Pfam" id="PF07589">
    <property type="entry name" value="PEP-CTERM"/>
    <property type="match status" value="1"/>
</dbReference>
<dbReference type="EMBL" id="UOFD01000079">
    <property type="protein sequence ID" value="VAW54700.1"/>
    <property type="molecule type" value="Genomic_DNA"/>
</dbReference>
<dbReference type="AlphaFoldDB" id="A0A3B0WQ02"/>
<protein>
    <recommendedName>
        <fullName evidence="1">Ice-binding protein C-terminal domain-containing protein</fullName>
    </recommendedName>
</protein>
<gene>
    <name evidence="2" type="ORF">MNBD_GAMMA06-551</name>
</gene>
<proteinExistence type="predicted"/>
<dbReference type="NCBIfam" id="TIGR02595">
    <property type="entry name" value="PEP_CTERM"/>
    <property type="match status" value="1"/>
</dbReference>
<sequence>MNKFKLVLISSLLALSAFNVQALPITGTLDMFGGATVLDASGAQTNDASAAVAVDFTSNNFFRVTAGDGDFAGLAGSLGTIKDFTFDPFAGSIADFWQVGAFSFELTDVIRGTSNDPSNFLVLNGTGIISATAGLGLDATSATWSFSGNSTGNGLFTWSAASANVPEPGVLALLSLGLIVIGLRKRFA</sequence>
<evidence type="ECO:0000259" key="1">
    <source>
        <dbReference type="Pfam" id="PF07589"/>
    </source>
</evidence>
<accession>A0A3B0WQ02</accession>